<feature type="domain" description="Luciferase-like" evidence="1">
    <location>
        <begin position="10"/>
        <end position="293"/>
    </location>
</feature>
<dbReference type="PANTHER" id="PTHR43244:SF2">
    <property type="entry name" value="CONSERVED HYPOTHETICAL ALANINE AND PROLINE-RICH PROTEIN"/>
    <property type="match status" value="1"/>
</dbReference>
<gene>
    <name evidence="2" type="ORF">FNH06_16735</name>
</gene>
<dbReference type="SUPFAM" id="SSF51679">
    <property type="entry name" value="Bacterial luciferase-like"/>
    <property type="match status" value="1"/>
</dbReference>
<dbReference type="OrthoDB" id="3284378at2"/>
<dbReference type="Gene3D" id="3.20.20.30">
    <property type="entry name" value="Luciferase-like domain"/>
    <property type="match status" value="1"/>
</dbReference>
<evidence type="ECO:0000313" key="3">
    <source>
        <dbReference type="Proteomes" id="UP000318578"/>
    </source>
</evidence>
<reference evidence="2 3" key="1">
    <citation type="submission" date="2019-07" db="EMBL/GenBank/DDBJ databases">
        <title>New species of Amycolatopsis and Streptomyces.</title>
        <authorList>
            <person name="Duangmal K."/>
            <person name="Teo W.F.A."/>
            <person name="Lipun K."/>
        </authorList>
    </citation>
    <scope>NUCLEOTIDE SEQUENCE [LARGE SCALE GENOMIC DNA]</scope>
    <source>
        <strain evidence="2 3">JCM 30562</strain>
    </source>
</reference>
<comment type="caution">
    <text evidence="2">The sequence shown here is derived from an EMBL/GenBank/DDBJ whole genome shotgun (WGS) entry which is preliminary data.</text>
</comment>
<dbReference type="CDD" id="cd01097">
    <property type="entry name" value="Tetrahydromethanopterin_reductase"/>
    <property type="match status" value="1"/>
</dbReference>
<dbReference type="PANTHER" id="PTHR43244">
    <property type="match status" value="1"/>
</dbReference>
<dbReference type="RefSeq" id="WP_144639376.1">
    <property type="nucleotide sequence ID" value="NZ_BNAX01000008.1"/>
</dbReference>
<sequence length="333" mass="36060">MEWGLPWPGAEIAAEAEKAGATAFCAGEFADHNAYLSTAEMAAGTTTAQVGPGIAYAFARSPFVHASAIRHLSKTAPGRLFLGLGAGTRRMNQDWFVAESGSPAKRMAELITAIRAYLTAENWQHIETEGEFYPVKADIRAPVLGRLDVPILVGAFNKIMIRTVGRAADGVLGHGLFTDAWWSEVVEPALAAGAAEAGRDAAGIRRWGWVITAINDEDPERARLDARRQVAFYLTVKTYDRLVELHGWQPQVEAVRKGFRAGDNDAMATAVTDDMLAEIAVCGTTGEALATLERRKVLPQLAFLATPSFLVGPKRQAHYARAAVATMEQLDRR</sequence>
<dbReference type="Proteomes" id="UP000318578">
    <property type="component" value="Unassembled WGS sequence"/>
</dbReference>
<dbReference type="InterPro" id="IPR011251">
    <property type="entry name" value="Luciferase-like_dom"/>
</dbReference>
<dbReference type="GO" id="GO:0016705">
    <property type="term" value="F:oxidoreductase activity, acting on paired donors, with incorporation or reduction of molecular oxygen"/>
    <property type="evidence" value="ECO:0007669"/>
    <property type="project" value="InterPro"/>
</dbReference>
<organism evidence="2 3">
    <name type="scientific">Amycolatopsis acidiphila</name>
    <dbReference type="NCBI Taxonomy" id="715473"/>
    <lineage>
        <taxon>Bacteria</taxon>
        <taxon>Bacillati</taxon>
        <taxon>Actinomycetota</taxon>
        <taxon>Actinomycetes</taxon>
        <taxon>Pseudonocardiales</taxon>
        <taxon>Pseudonocardiaceae</taxon>
        <taxon>Amycolatopsis</taxon>
    </lineage>
</organism>
<accession>A0A558AAY3</accession>
<evidence type="ECO:0000313" key="2">
    <source>
        <dbReference type="EMBL" id="TVT21431.1"/>
    </source>
</evidence>
<dbReference type="Pfam" id="PF00296">
    <property type="entry name" value="Bac_luciferase"/>
    <property type="match status" value="1"/>
</dbReference>
<keyword evidence="3" id="KW-1185">Reference proteome</keyword>
<dbReference type="InterPro" id="IPR036661">
    <property type="entry name" value="Luciferase-like_sf"/>
</dbReference>
<dbReference type="AlphaFoldDB" id="A0A558AAY3"/>
<dbReference type="EMBL" id="VJZA01000026">
    <property type="protein sequence ID" value="TVT21431.1"/>
    <property type="molecule type" value="Genomic_DNA"/>
</dbReference>
<proteinExistence type="predicted"/>
<protein>
    <submittedName>
        <fullName evidence="2">LLM class flavin-dependent oxidoreductase</fullName>
    </submittedName>
</protein>
<name>A0A558AAY3_9PSEU</name>
<evidence type="ECO:0000259" key="1">
    <source>
        <dbReference type="Pfam" id="PF00296"/>
    </source>
</evidence>
<dbReference type="InterPro" id="IPR050564">
    <property type="entry name" value="F420-G6PD/mer"/>
</dbReference>